<protein>
    <submittedName>
        <fullName evidence="11">Metaxin</fullName>
    </submittedName>
</protein>
<dbReference type="SUPFAM" id="SSF47616">
    <property type="entry name" value="GST C-terminal domain-like"/>
    <property type="match status" value="1"/>
</dbReference>
<evidence type="ECO:0000313" key="11">
    <source>
        <dbReference type="WBParaSite" id="MCU_005249-RA"/>
    </source>
</evidence>
<feature type="domain" description="Mitochondrial outer membrane transport complex Sam37/metaxin N-terminal" evidence="9">
    <location>
        <begin position="19"/>
        <end position="131"/>
    </location>
</feature>
<evidence type="ECO:0000256" key="6">
    <source>
        <dbReference type="ARBA" id="ARBA00023128"/>
    </source>
</evidence>
<comment type="subcellular location">
    <subcellularLocation>
        <location evidence="1">Mitochondrion outer membrane</location>
    </subcellularLocation>
</comment>
<evidence type="ECO:0000256" key="3">
    <source>
        <dbReference type="ARBA" id="ARBA00022448"/>
    </source>
</evidence>
<keyword evidence="3" id="KW-0813">Transport</keyword>
<dbReference type="AlphaFoldDB" id="A0A5K3F6V5"/>
<evidence type="ECO:0000256" key="7">
    <source>
        <dbReference type="ARBA" id="ARBA00023136"/>
    </source>
</evidence>
<dbReference type="WBParaSite" id="MCU_005249-RA">
    <property type="protein sequence ID" value="MCU_005249-RA"/>
    <property type="gene ID" value="MCU_005249"/>
</dbReference>
<keyword evidence="8" id="KW-1133">Transmembrane helix</keyword>
<accession>A0A5K3F6V5</accession>
<evidence type="ECO:0000256" key="1">
    <source>
        <dbReference type="ARBA" id="ARBA00004294"/>
    </source>
</evidence>
<dbReference type="PANTHER" id="PTHR12289:SF41">
    <property type="entry name" value="FAILED AXON CONNECTIONS-RELATED"/>
    <property type="match status" value="1"/>
</dbReference>
<feature type="domain" description="Metaxin glutathione S-transferase" evidence="10">
    <location>
        <begin position="173"/>
        <end position="243"/>
    </location>
</feature>
<dbReference type="GO" id="GO:0007005">
    <property type="term" value="P:mitochondrion organization"/>
    <property type="evidence" value="ECO:0007669"/>
    <property type="project" value="TreeGrafter"/>
</dbReference>
<dbReference type="InterPro" id="IPR036282">
    <property type="entry name" value="Glutathione-S-Trfase_C_sf"/>
</dbReference>
<keyword evidence="5" id="KW-0653">Protein transport</keyword>
<dbReference type="InterPro" id="IPR033468">
    <property type="entry name" value="Metaxin_GST"/>
</dbReference>
<organism evidence="11">
    <name type="scientific">Mesocestoides corti</name>
    <name type="common">Flatworm</name>
    <dbReference type="NCBI Taxonomy" id="53468"/>
    <lineage>
        <taxon>Eukaryota</taxon>
        <taxon>Metazoa</taxon>
        <taxon>Spiralia</taxon>
        <taxon>Lophotrochozoa</taxon>
        <taxon>Platyhelminthes</taxon>
        <taxon>Cestoda</taxon>
        <taxon>Eucestoda</taxon>
        <taxon>Cyclophyllidea</taxon>
        <taxon>Mesocestoididae</taxon>
        <taxon>Mesocestoides</taxon>
    </lineage>
</organism>
<comment type="similarity">
    <text evidence="2">Belongs to the metaxin family.</text>
</comment>
<keyword evidence="4" id="KW-1000">Mitochondrion outer membrane</keyword>
<dbReference type="GO" id="GO:0015031">
    <property type="term" value="P:protein transport"/>
    <property type="evidence" value="ECO:0007669"/>
    <property type="project" value="UniProtKB-KW"/>
</dbReference>
<proteinExistence type="inferred from homology"/>
<dbReference type="Pfam" id="PF10568">
    <property type="entry name" value="Tom37"/>
    <property type="match status" value="1"/>
</dbReference>
<keyword evidence="6" id="KW-0496">Mitochondrion</keyword>
<name>A0A5K3F6V5_MESCO</name>
<evidence type="ECO:0000259" key="9">
    <source>
        <dbReference type="Pfam" id="PF10568"/>
    </source>
</evidence>
<dbReference type="InterPro" id="IPR050931">
    <property type="entry name" value="Mito_Protein_Transport_Metaxin"/>
</dbReference>
<evidence type="ECO:0000256" key="8">
    <source>
        <dbReference type="SAM" id="Phobius"/>
    </source>
</evidence>
<evidence type="ECO:0000256" key="4">
    <source>
        <dbReference type="ARBA" id="ARBA00022787"/>
    </source>
</evidence>
<keyword evidence="8" id="KW-0812">Transmembrane</keyword>
<evidence type="ECO:0000256" key="2">
    <source>
        <dbReference type="ARBA" id="ARBA00009170"/>
    </source>
</evidence>
<dbReference type="PANTHER" id="PTHR12289">
    <property type="entry name" value="METAXIN RELATED"/>
    <property type="match status" value="1"/>
</dbReference>
<dbReference type="GO" id="GO:0001401">
    <property type="term" value="C:SAM complex"/>
    <property type="evidence" value="ECO:0007669"/>
    <property type="project" value="InterPro"/>
</dbReference>
<feature type="transmembrane region" description="Helical" evidence="8">
    <location>
        <begin position="298"/>
        <end position="321"/>
    </location>
</feature>
<evidence type="ECO:0000259" key="10">
    <source>
        <dbReference type="Pfam" id="PF17171"/>
    </source>
</evidence>
<keyword evidence="7 8" id="KW-0472">Membrane</keyword>
<reference evidence="11" key="1">
    <citation type="submission" date="2019-11" db="UniProtKB">
        <authorList>
            <consortium name="WormBaseParasite"/>
        </authorList>
    </citation>
    <scope>IDENTIFICATION</scope>
</reference>
<sequence>MDLHIWPGSSGIDSFDSDCLVIITYLRLGKCPINLFSSPPQKSDMNSIPLLVHGSNEVTTVHKIIEYLRKENYGLEYELSDEELARLDSLVTSLERRITPAFRWLLWADTNVYNSYTSLLYRSKLPYFYGLWLLRCWRKRIIENTEFSQLSLCSKSNSKNRYKEVESSLFEGARRCLTALSYVLGKKPFFFGERPSAIDAYVFGRLWPLLNYDRLCRKQNSNIHRLISHVYQCENLFLLCRRVQRLCFPSGADSFLTSPASDLREVQATDKAGGWFSSLFKFSSSAVVPSSLLPLRDGLVFCALVLAVSTVFAVGSGIIGFEEEMADGASGPTATAFEDFVDIDGEDAD</sequence>
<dbReference type="Pfam" id="PF17171">
    <property type="entry name" value="GST_C_6"/>
    <property type="match status" value="1"/>
</dbReference>
<dbReference type="InterPro" id="IPR019564">
    <property type="entry name" value="Sam37/metaxin_N"/>
</dbReference>
<evidence type="ECO:0000256" key="5">
    <source>
        <dbReference type="ARBA" id="ARBA00022927"/>
    </source>
</evidence>